<dbReference type="RefSeq" id="WP_085773245.1">
    <property type="nucleotide sequence ID" value="NZ_AP027149.1"/>
</dbReference>
<reference evidence="2 3" key="1">
    <citation type="submission" date="2017-02" db="EMBL/GenBank/DDBJ databases">
        <authorList>
            <person name="Peterson S.W."/>
        </authorList>
    </citation>
    <scope>NUCLEOTIDE SEQUENCE [LARGE SCALE GENOMIC DNA]</scope>
    <source>
        <strain evidence="2 3">S285</strain>
    </source>
</reference>
<dbReference type="GO" id="GO:0005886">
    <property type="term" value="C:plasma membrane"/>
    <property type="evidence" value="ECO:0007669"/>
    <property type="project" value="TreeGrafter"/>
</dbReference>
<keyword evidence="3" id="KW-1185">Reference proteome</keyword>
<evidence type="ECO:0008006" key="4">
    <source>
        <dbReference type="Google" id="ProtNLM"/>
    </source>
</evidence>
<dbReference type="STRING" id="655015.B1812_20675"/>
<evidence type="ECO:0000256" key="1">
    <source>
        <dbReference type="SAM" id="Phobius"/>
    </source>
</evidence>
<dbReference type="KEGG" id="mbry:B1812_20675"/>
<dbReference type="OrthoDB" id="9812349at2"/>
<dbReference type="Proteomes" id="UP000193978">
    <property type="component" value="Chromosome"/>
</dbReference>
<name>A0A1W6MZV2_9HYPH</name>
<feature type="transmembrane region" description="Helical" evidence="1">
    <location>
        <begin position="62"/>
        <end position="81"/>
    </location>
</feature>
<protein>
    <recommendedName>
        <fullName evidence="4">DUF805 domain-containing protein</fullName>
    </recommendedName>
</protein>
<dbReference type="InterPro" id="IPR008523">
    <property type="entry name" value="DUF805"/>
</dbReference>
<keyword evidence="1" id="KW-1133">Transmembrane helix</keyword>
<sequence length="148" mass="16312">MGYPEAVKTCLTAKYSAFMGRAPRSEYWWFALFTFFVYIFGGVPLLVIAANQQAAGLRPEDSSAFIVIALVLGLCFLALLLPTVCVTVRRLHDLDWSGWWYLTLLVPYLGSLAALVMLIGFCFRGTVGANRFGEDPLLPAAQTLAPEI</sequence>
<dbReference type="AlphaFoldDB" id="A0A1W6MZV2"/>
<evidence type="ECO:0000313" key="2">
    <source>
        <dbReference type="EMBL" id="ARN83093.1"/>
    </source>
</evidence>
<evidence type="ECO:0000313" key="3">
    <source>
        <dbReference type="Proteomes" id="UP000193978"/>
    </source>
</evidence>
<organism evidence="2 3">
    <name type="scientific">Methylocystis bryophila</name>
    <dbReference type="NCBI Taxonomy" id="655015"/>
    <lineage>
        <taxon>Bacteria</taxon>
        <taxon>Pseudomonadati</taxon>
        <taxon>Pseudomonadota</taxon>
        <taxon>Alphaproteobacteria</taxon>
        <taxon>Hyphomicrobiales</taxon>
        <taxon>Methylocystaceae</taxon>
        <taxon>Methylocystis</taxon>
    </lineage>
</organism>
<dbReference type="EMBL" id="CP019948">
    <property type="protein sequence ID" value="ARN83093.1"/>
    <property type="molecule type" value="Genomic_DNA"/>
</dbReference>
<keyword evidence="1" id="KW-0472">Membrane</keyword>
<proteinExistence type="predicted"/>
<dbReference type="PANTHER" id="PTHR34980:SF2">
    <property type="entry name" value="INNER MEMBRANE PROTEIN YHAH-RELATED"/>
    <property type="match status" value="1"/>
</dbReference>
<feature type="transmembrane region" description="Helical" evidence="1">
    <location>
        <begin position="101"/>
        <end position="123"/>
    </location>
</feature>
<dbReference type="Pfam" id="PF05656">
    <property type="entry name" value="DUF805"/>
    <property type="match status" value="1"/>
</dbReference>
<accession>A0A1W6MZV2</accession>
<feature type="transmembrane region" description="Helical" evidence="1">
    <location>
        <begin position="27"/>
        <end position="50"/>
    </location>
</feature>
<keyword evidence="1" id="KW-0812">Transmembrane</keyword>
<dbReference type="PANTHER" id="PTHR34980">
    <property type="entry name" value="INNER MEMBRANE PROTEIN-RELATED-RELATED"/>
    <property type="match status" value="1"/>
</dbReference>
<gene>
    <name evidence="2" type="ORF">B1812_20675</name>
</gene>